<protein>
    <submittedName>
        <fullName evidence="1">Uncharacterized protein</fullName>
    </submittedName>
</protein>
<sequence length="52" mass="5433">MIASPPCLTDVAIVFPRPDGDVLVVPHVLPFRVPGEALMLTAAEWLGIPGGP</sequence>
<evidence type="ECO:0000313" key="2">
    <source>
        <dbReference type="Proteomes" id="UP000630097"/>
    </source>
</evidence>
<dbReference type="Proteomes" id="UP000630097">
    <property type="component" value="Unassembled WGS sequence"/>
</dbReference>
<gene>
    <name evidence="1" type="ORF">Pka01_45730</name>
</gene>
<reference evidence="1 2" key="1">
    <citation type="submission" date="2021-01" db="EMBL/GenBank/DDBJ databases">
        <title>Whole genome shotgun sequence of Planotetraspora kaengkrachanensis NBRC 104272.</title>
        <authorList>
            <person name="Komaki H."/>
            <person name="Tamura T."/>
        </authorList>
    </citation>
    <scope>NUCLEOTIDE SEQUENCE [LARGE SCALE GENOMIC DNA]</scope>
    <source>
        <strain evidence="1 2">NBRC 104272</strain>
    </source>
</reference>
<keyword evidence="2" id="KW-1185">Reference proteome</keyword>
<organism evidence="1 2">
    <name type="scientific">Planotetraspora kaengkrachanensis</name>
    <dbReference type="NCBI Taxonomy" id="575193"/>
    <lineage>
        <taxon>Bacteria</taxon>
        <taxon>Bacillati</taxon>
        <taxon>Actinomycetota</taxon>
        <taxon>Actinomycetes</taxon>
        <taxon>Streptosporangiales</taxon>
        <taxon>Streptosporangiaceae</taxon>
        <taxon>Planotetraspora</taxon>
    </lineage>
</organism>
<name>A0A8J3V754_9ACTN</name>
<evidence type="ECO:0000313" key="1">
    <source>
        <dbReference type="EMBL" id="GIG81446.1"/>
    </source>
</evidence>
<proteinExistence type="predicted"/>
<comment type="caution">
    <text evidence="1">The sequence shown here is derived from an EMBL/GenBank/DDBJ whole genome shotgun (WGS) entry which is preliminary data.</text>
</comment>
<dbReference type="AlphaFoldDB" id="A0A8J3V754"/>
<dbReference type="RefSeq" id="WP_203884819.1">
    <property type="nucleotide sequence ID" value="NZ_BAABHH010000004.1"/>
</dbReference>
<accession>A0A8J3V754</accession>
<dbReference type="EMBL" id="BONV01000020">
    <property type="protein sequence ID" value="GIG81446.1"/>
    <property type="molecule type" value="Genomic_DNA"/>
</dbReference>